<dbReference type="EMBL" id="LAZR01000019">
    <property type="protein sequence ID" value="KKO05351.1"/>
    <property type="molecule type" value="Genomic_DNA"/>
</dbReference>
<accession>A0A0F9VJT1</accession>
<evidence type="ECO:0000313" key="5">
    <source>
        <dbReference type="EMBL" id="KKO05351.1"/>
    </source>
</evidence>
<name>A0A0F9VJT1_9ZZZZ</name>
<dbReference type="PANTHER" id="PTHR33705">
    <property type="entry name" value="PHOSPHOCARRIER PROTEIN HPR"/>
    <property type="match status" value="1"/>
</dbReference>
<dbReference type="InterPro" id="IPR000032">
    <property type="entry name" value="HPr-like"/>
</dbReference>
<dbReference type="InterPro" id="IPR002114">
    <property type="entry name" value="PTS_HPr_Ser_P_site"/>
</dbReference>
<protein>
    <recommendedName>
        <fullName evidence="4">HPr domain-containing protein</fullName>
    </recommendedName>
</protein>
<dbReference type="InterPro" id="IPR050399">
    <property type="entry name" value="HPr"/>
</dbReference>
<dbReference type="InterPro" id="IPR035895">
    <property type="entry name" value="HPr-like_sf"/>
</dbReference>
<evidence type="ECO:0000259" key="4">
    <source>
        <dbReference type="PROSITE" id="PS51350"/>
    </source>
</evidence>
<proteinExistence type="predicted"/>
<comment type="subcellular location">
    <subcellularLocation>
        <location evidence="1">Cytoplasm</location>
    </subcellularLocation>
</comment>
<dbReference type="PRINTS" id="PR00107">
    <property type="entry name" value="PHOSPHOCPHPR"/>
</dbReference>
<keyword evidence="2" id="KW-0963">Cytoplasm</keyword>
<sequence>MIESTITICNKAGLHARAAARLVGTASQFDSSVRIGTEKLVDGKSILSLMMLAASKGTVLTIVVDGNDESEALRAIQELVDNRFEEGE</sequence>
<evidence type="ECO:0000256" key="1">
    <source>
        <dbReference type="ARBA" id="ARBA00004496"/>
    </source>
</evidence>
<dbReference type="NCBIfam" id="TIGR01003">
    <property type="entry name" value="PTS_HPr_family"/>
    <property type="match status" value="1"/>
</dbReference>
<dbReference type="PROSITE" id="PS00369">
    <property type="entry name" value="PTS_HPR_HIS"/>
    <property type="match status" value="1"/>
</dbReference>
<evidence type="ECO:0000256" key="2">
    <source>
        <dbReference type="ARBA" id="ARBA00022490"/>
    </source>
</evidence>
<gene>
    <name evidence="5" type="ORF">LCGC14_0076220</name>
</gene>
<keyword evidence="3" id="KW-0598">Phosphotransferase system</keyword>
<dbReference type="PROSITE" id="PS00589">
    <property type="entry name" value="PTS_HPR_SER"/>
    <property type="match status" value="1"/>
</dbReference>
<evidence type="ECO:0000256" key="3">
    <source>
        <dbReference type="ARBA" id="ARBA00022683"/>
    </source>
</evidence>
<dbReference type="Pfam" id="PF00381">
    <property type="entry name" value="PTS-HPr"/>
    <property type="match status" value="1"/>
</dbReference>
<dbReference type="PANTHER" id="PTHR33705:SF2">
    <property type="entry name" value="PHOSPHOCARRIER PROTEIN NPR"/>
    <property type="match status" value="1"/>
</dbReference>
<dbReference type="SUPFAM" id="SSF55594">
    <property type="entry name" value="HPr-like"/>
    <property type="match status" value="1"/>
</dbReference>
<dbReference type="GO" id="GO:0009401">
    <property type="term" value="P:phosphoenolpyruvate-dependent sugar phosphotransferase system"/>
    <property type="evidence" value="ECO:0007669"/>
    <property type="project" value="UniProtKB-KW"/>
</dbReference>
<dbReference type="CDD" id="cd00367">
    <property type="entry name" value="PTS-HPr_like"/>
    <property type="match status" value="1"/>
</dbReference>
<feature type="domain" description="HPr" evidence="4">
    <location>
        <begin position="1"/>
        <end position="87"/>
    </location>
</feature>
<reference evidence="5" key="1">
    <citation type="journal article" date="2015" name="Nature">
        <title>Complex archaea that bridge the gap between prokaryotes and eukaryotes.</title>
        <authorList>
            <person name="Spang A."/>
            <person name="Saw J.H."/>
            <person name="Jorgensen S.L."/>
            <person name="Zaremba-Niedzwiedzka K."/>
            <person name="Martijn J."/>
            <person name="Lind A.E."/>
            <person name="van Eijk R."/>
            <person name="Schleper C."/>
            <person name="Guy L."/>
            <person name="Ettema T.J."/>
        </authorList>
    </citation>
    <scope>NUCLEOTIDE SEQUENCE</scope>
</reference>
<organism evidence="5">
    <name type="scientific">marine sediment metagenome</name>
    <dbReference type="NCBI Taxonomy" id="412755"/>
    <lineage>
        <taxon>unclassified sequences</taxon>
        <taxon>metagenomes</taxon>
        <taxon>ecological metagenomes</taxon>
    </lineage>
</organism>
<dbReference type="PROSITE" id="PS51350">
    <property type="entry name" value="PTS_HPR_DOM"/>
    <property type="match status" value="1"/>
</dbReference>
<dbReference type="AlphaFoldDB" id="A0A0F9VJT1"/>
<comment type="caution">
    <text evidence="5">The sequence shown here is derived from an EMBL/GenBank/DDBJ whole genome shotgun (WGS) entry which is preliminary data.</text>
</comment>
<dbReference type="InterPro" id="IPR001020">
    <property type="entry name" value="PTS_HPr_His_P_site"/>
</dbReference>
<dbReference type="Gene3D" id="3.30.1340.10">
    <property type="entry name" value="HPr-like"/>
    <property type="match status" value="1"/>
</dbReference>
<dbReference type="GO" id="GO:0005737">
    <property type="term" value="C:cytoplasm"/>
    <property type="evidence" value="ECO:0007669"/>
    <property type="project" value="UniProtKB-SubCell"/>
</dbReference>